<accession>A0A9J5W2A4</accession>
<dbReference type="EMBL" id="JACXVP010000012">
    <property type="protein sequence ID" value="KAG5569503.1"/>
    <property type="molecule type" value="Genomic_DNA"/>
</dbReference>
<dbReference type="Proteomes" id="UP000824120">
    <property type="component" value="Chromosome 12"/>
</dbReference>
<reference evidence="1 2" key="1">
    <citation type="submission" date="2020-09" db="EMBL/GenBank/DDBJ databases">
        <title>De no assembly of potato wild relative species, Solanum commersonii.</title>
        <authorList>
            <person name="Cho K."/>
        </authorList>
    </citation>
    <scope>NUCLEOTIDE SEQUENCE [LARGE SCALE GENOMIC DNA]</scope>
    <source>
        <strain evidence="1">LZ3.2</strain>
        <tissue evidence="1">Leaf</tissue>
    </source>
</reference>
<dbReference type="AlphaFoldDB" id="A0A9J5W2A4"/>
<gene>
    <name evidence="1" type="ORF">H5410_059269</name>
</gene>
<keyword evidence="2" id="KW-1185">Reference proteome</keyword>
<organism evidence="1 2">
    <name type="scientific">Solanum commersonii</name>
    <name type="common">Commerson's wild potato</name>
    <name type="synonym">Commerson's nightshade</name>
    <dbReference type="NCBI Taxonomy" id="4109"/>
    <lineage>
        <taxon>Eukaryota</taxon>
        <taxon>Viridiplantae</taxon>
        <taxon>Streptophyta</taxon>
        <taxon>Embryophyta</taxon>
        <taxon>Tracheophyta</taxon>
        <taxon>Spermatophyta</taxon>
        <taxon>Magnoliopsida</taxon>
        <taxon>eudicotyledons</taxon>
        <taxon>Gunneridae</taxon>
        <taxon>Pentapetalae</taxon>
        <taxon>asterids</taxon>
        <taxon>lamiids</taxon>
        <taxon>Solanales</taxon>
        <taxon>Solanaceae</taxon>
        <taxon>Solanoideae</taxon>
        <taxon>Solaneae</taxon>
        <taxon>Solanum</taxon>
    </lineage>
</organism>
<comment type="caution">
    <text evidence="1">The sequence shown here is derived from an EMBL/GenBank/DDBJ whole genome shotgun (WGS) entry which is preliminary data.</text>
</comment>
<proteinExistence type="predicted"/>
<protein>
    <submittedName>
        <fullName evidence="1">Uncharacterized protein</fullName>
    </submittedName>
</protein>
<evidence type="ECO:0000313" key="1">
    <source>
        <dbReference type="EMBL" id="KAG5569503.1"/>
    </source>
</evidence>
<sequence length="71" mass="8160">MTKIQREKVPPDLSSSEALLQMFSHQVLINDQKYQVKPNWKEMMKLEEAAVGMKSANKLTATKFQCDNMTV</sequence>
<evidence type="ECO:0000313" key="2">
    <source>
        <dbReference type="Proteomes" id="UP000824120"/>
    </source>
</evidence>
<name>A0A9J5W2A4_SOLCO</name>